<protein>
    <submittedName>
        <fullName evidence="1">Uncharacterized protein</fullName>
    </submittedName>
</protein>
<proteinExistence type="predicted"/>
<sequence>MPLSQCEFYFICSKEEEGGGDITLHSYLAGQPVEDSQLSMLACFLVYYSVPAPKMLLEGKLEGSSSFSELLLKFQDLRMPVRALLRLAPLLLGNPQSMVL</sequence>
<evidence type="ECO:0000313" key="1">
    <source>
        <dbReference type="EMBL" id="PIO35326.1"/>
    </source>
</evidence>
<dbReference type="EMBL" id="KV926560">
    <property type="protein sequence ID" value="PIO35326.1"/>
    <property type="molecule type" value="Genomic_DNA"/>
</dbReference>
<evidence type="ECO:0000313" key="2">
    <source>
        <dbReference type="Proteomes" id="UP000228934"/>
    </source>
</evidence>
<accession>A0A2G9S5C2</accession>
<name>A0A2G9S5C2_AQUCT</name>
<dbReference type="Proteomes" id="UP000228934">
    <property type="component" value="Unassembled WGS sequence"/>
</dbReference>
<dbReference type="OrthoDB" id="26401at2759"/>
<organism evidence="1 2">
    <name type="scientific">Aquarana catesbeiana</name>
    <name type="common">American bullfrog</name>
    <name type="synonym">Rana catesbeiana</name>
    <dbReference type="NCBI Taxonomy" id="8400"/>
    <lineage>
        <taxon>Eukaryota</taxon>
        <taxon>Metazoa</taxon>
        <taxon>Chordata</taxon>
        <taxon>Craniata</taxon>
        <taxon>Vertebrata</taxon>
        <taxon>Euteleostomi</taxon>
        <taxon>Amphibia</taxon>
        <taxon>Batrachia</taxon>
        <taxon>Anura</taxon>
        <taxon>Neobatrachia</taxon>
        <taxon>Ranoidea</taxon>
        <taxon>Ranidae</taxon>
        <taxon>Aquarana</taxon>
    </lineage>
</organism>
<dbReference type="AlphaFoldDB" id="A0A2G9S5C2"/>
<keyword evidence="2" id="KW-1185">Reference proteome</keyword>
<gene>
    <name evidence="1" type="ORF">AB205_0200740</name>
</gene>
<reference evidence="2" key="1">
    <citation type="journal article" date="2017" name="Nat. Commun.">
        <title>The North American bullfrog draft genome provides insight into hormonal regulation of long noncoding RNA.</title>
        <authorList>
            <person name="Hammond S.A."/>
            <person name="Warren R.L."/>
            <person name="Vandervalk B.P."/>
            <person name="Kucuk E."/>
            <person name="Khan H."/>
            <person name="Gibb E.A."/>
            <person name="Pandoh P."/>
            <person name="Kirk H."/>
            <person name="Zhao Y."/>
            <person name="Jones M."/>
            <person name="Mungall A.J."/>
            <person name="Coope R."/>
            <person name="Pleasance S."/>
            <person name="Moore R.A."/>
            <person name="Holt R.A."/>
            <person name="Round J.M."/>
            <person name="Ohora S."/>
            <person name="Walle B.V."/>
            <person name="Veldhoen N."/>
            <person name="Helbing C.C."/>
            <person name="Birol I."/>
        </authorList>
    </citation>
    <scope>NUCLEOTIDE SEQUENCE [LARGE SCALE GENOMIC DNA]</scope>
</reference>